<reference evidence="2" key="1">
    <citation type="submission" date="2017-02" db="EMBL/GenBank/DDBJ databases">
        <authorList>
            <person name="Varghese N."/>
            <person name="Submissions S."/>
        </authorList>
    </citation>
    <scope>NUCLEOTIDE SEQUENCE [LARGE SCALE GENOMIC DNA]</scope>
    <source>
        <strain evidence="2">UM2</strain>
    </source>
</reference>
<dbReference type="STRING" id="439228.SAMN06295920_101289"/>
<proteinExistence type="predicted"/>
<dbReference type="AlphaFoldDB" id="A0A1T4ZWT5"/>
<sequence>MPMCGLTILVAADDGDRFHAALSFAAAGAARGDGVRLHLHERAVGLLRAPIRAPADADRARAGIPMLAELLEEVLALGVAISVCQSGLALYGIDLATLDPRIEAQGPVGLLAAAGNDRLMVF</sequence>
<evidence type="ECO:0000313" key="2">
    <source>
        <dbReference type="Proteomes" id="UP000189818"/>
    </source>
</evidence>
<protein>
    <submittedName>
        <fullName evidence="1">Predicted peroxiredoxin</fullName>
    </submittedName>
</protein>
<dbReference type="InterPro" id="IPR027396">
    <property type="entry name" value="DsrEFH-like"/>
</dbReference>
<dbReference type="EMBL" id="FUYM01000001">
    <property type="protein sequence ID" value="SKB26823.1"/>
    <property type="molecule type" value="Genomic_DNA"/>
</dbReference>
<accession>A0A1T4ZWT5</accession>
<keyword evidence="2" id="KW-1185">Reference proteome</keyword>
<dbReference type="Proteomes" id="UP000189818">
    <property type="component" value="Unassembled WGS sequence"/>
</dbReference>
<evidence type="ECO:0000313" key="1">
    <source>
        <dbReference type="EMBL" id="SKB26823.1"/>
    </source>
</evidence>
<gene>
    <name evidence="1" type="ORF">SAMN06295920_101289</name>
</gene>
<name>A0A1T4ZWT5_9SPHN</name>
<dbReference type="OrthoDB" id="7567342at2"/>
<dbReference type="Gene3D" id="3.40.1260.10">
    <property type="entry name" value="DsrEFH-like"/>
    <property type="match status" value="1"/>
</dbReference>
<organism evidence="1 2">
    <name type="scientific">Rhizorhabdus histidinilytica</name>
    <dbReference type="NCBI Taxonomy" id="439228"/>
    <lineage>
        <taxon>Bacteria</taxon>
        <taxon>Pseudomonadati</taxon>
        <taxon>Pseudomonadota</taxon>
        <taxon>Alphaproteobacteria</taxon>
        <taxon>Sphingomonadales</taxon>
        <taxon>Sphingomonadaceae</taxon>
        <taxon>Rhizorhabdus</taxon>
    </lineage>
</organism>
<dbReference type="Pfam" id="PF02635">
    <property type="entry name" value="DsrE"/>
    <property type="match status" value="1"/>
</dbReference>
<dbReference type="InterPro" id="IPR003787">
    <property type="entry name" value="Sulphur_relay_DsrE/F-like"/>
</dbReference>
<dbReference type="SUPFAM" id="SSF75169">
    <property type="entry name" value="DsrEFH-like"/>
    <property type="match status" value="1"/>
</dbReference>
<dbReference type="RefSeq" id="WP_079646257.1">
    <property type="nucleotide sequence ID" value="NZ_JBHLWD010000008.1"/>
</dbReference>